<dbReference type="GO" id="GO:0004222">
    <property type="term" value="F:metalloendopeptidase activity"/>
    <property type="evidence" value="ECO:0007669"/>
    <property type="project" value="InterPro"/>
</dbReference>
<evidence type="ECO:0000256" key="5">
    <source>
        <dbReference type="ARBA" id="ARBA00022801"/>
    </source>
</evidence>
<proteinExistence type="inferred from homology"/>
<comment type="cofactor">
    <cofactor evidence="1">
        <name>Zn(2+)</name>
        <dbReference type="ChEBI" id="CHEBI:29105"/>
    </cofactor>
</comment>
<evidence type="ECO:0000256" key="3">
    <source>
        <dbReference type="ARBA" id="ARBA00022670"/>
    </source>
</evidence>
<keyword evidence="4" id="KW-0479">Metal-binding</keyword>
<dbReference type="InterPro" id="IPR008753">
    <property type="entry name" value="Peptidase_M13_N"/>
</dbReference>
<dbReference type="GO" id="GO:0005886">
    <property type="term" value="C:plasma membrane"/>
    <property type="evidence" value="ECO:0007669"/>
    <property type="project" value="TreeGrafter"/>
</dbReference>
<organism evidence="10 11">
    <name type="scientific">Companilactobacillus kimchii</name>
    <dbReference type="NCBI Taxonomy" id="2801452"/>
    <lineage>
        <taxon>Bacteria</taxon>
        <taxon>Bacillati</taxon>
        <taxon>Bacillota</taxon>
        <taxon>Bacilli</taxon>
        <taxon>Lactobacillales</taxon>
        <taxon>Lactobacillaceae</taxon>
        <taxon>Companilactobacillus</taxon>
    </lineage>
</organism>
<evidence type="ECO:0000313" key="11">
    <source>
        <dbReference type="Proteomes" id="UP000196649"/>
    </source>
</evidence>
<evidence type="ECO:0000256" key="7">
    <source>
        <dbReference type="ARBA" id="ARBA00023049"/>
    </source>
</evidence>
<dbReference type="AlphaFoldDB" id="A0A210PAY3"/>
<evidence type="ECO:0000259" key="8">
    <source>
        <dbReference type="Pfam" id="PF01431"/>
    </source>
</evidence>
<accession>A0A210PAY3</accession>
<keyword evidence="5 10" id="KW-0378">Hydrolase</keyword>
<dbReference type="InterPro" id="IPR000718">
    <property type="entry name" value="Peptidase_M13"/>
</dbReference>
<dbReference type="PANTHER" id="PTHR11733">
    <property type="entry name" value="ZINC METALLOPROTEASE FAMILY M13 NEPRILYSIN-RELATED"/>
    <property type="match status" value="1"/>
</dbReference>
<comment type="similarity">
    <text evidence="2">Belongs to the peptidase M13 family.</text>
</comment>
<dbReference type="InterPro" id="IPR024079">
    <property type="entry name" value="MetalloPept_cat_dom_sf"/>
</dbReference>
<keyword evidence="7" id="KW-0482">Metalloprotease</keyword>
<sequence length="652" mass="74486">MRGESMLTSKIMGGAGDLTDGKETSYKDNLYLAVNGAWQEKAEVPADKSSAGASMDLDIKIEKELMDDFQQLAENESEVEGNEFLQAIKLYRLAKNTEFLKKFHEKPILKDLQKIEDLKSLQDLNQQLADFGKNNFFLPTNIWIDADMKDTKHNAAYVDGIDLILPDNTYYAEDNQSGKKLLAKYAKVANKLLTMVGYSEESAKETVDKALTFDKSLVPVVKTSEEWAEYSKIYNPMPFTEFVTKSENVDLKQLVVGQINATPEKVIIVQPRFLKNLDKLVNDDTFENVKAWMLVRYLVANSEYLDEDFRQVTGEYELAMSGAKELQNRTKFAYHLSENNFDEVIGIYYGKKYFGEKAKADVRGMVERMIGIYKQRLTDNTWLSQATKEKAILKLNKIVIKVGYPDKIQEVFKQLKIDESQSLYNNITQIDRTVRQKGLDKFSKPVDRTVWLMPGEMVNACYDPSRNDITFPAGILQAPFYSLQQTSSENFGGIGATFAHEISHAFDNDGAKFDEYGNMKNWWTKEDYAKFEKLTQQMIDQFNGIPFSGGKVNGKLVVSENIADVGGLRCAIEAAKMDNDYSPKEFFITWAKSWRFKATPEYNERLLATDVHAPQPLRANVMSQDLDEFYDAFDVKPGDGMWLDEDKRINIW</sequence>
<feature type="domain" description="Peptidase M13 C-terminal" evidence="8">
    <location>
        <begin position="459"/>
        <end position="649"/>
    </location>
</feature>
<evidence type="ECO:0000256" key="6">
    <source>
        <dbReference type="ARBA" id="ARBA00022833"/>
    </source>
</evidence>
<name>A0A210PAY3_9LACO</name>
<dbReference type="InterPro" id="IPR042089">
    <property type="entry name" value="Peptidase_M13_dom_2"/>
</dbReference>
<protein>
    <submittedName>
        <fullName evidence="10">Neutral endopeptidase</fullName>
        <ecNumber evidence="10">3.4.24.-</ecNumber>
    </submittedName>
</protein>
<dbReference type="Proteomes" id="UP000196649">
    <property type="component" value="Unassembled WGS sequence"/>
</dbReference>
<dbReference type="Pfam" id="PF05649">
    <property type="entry name" value="Peptidase_M13_N"/>
    <property type="match status" value="1"/>
</dbReference>
<keyword evidence="3" id="KW-0645">Protease</keyword>
<dbReference type="Gene3D" id="1.10.1380.10">
    <property type="entry name" value="Neutral endopeptidase , domain2"/>
    <property type="match status" value="1"/>
</dbReference>
<evidence type="ECO:0000259" key="9">
    <source>
        <dbReference type="Pfam" id="PF05649"/>
    </source>
</evidence>
<dbReference type="PANTHER" id="PTHR11733:SF167">
    <property type="entry name" value="FI17812P1-RELATED"/>
    <property type="match status" value="1"/>
</dbReference>
<dbReference type="Pfam" id="PF01431">
    <property type="entry name" value="Peptidase_M13"/>
    <property type="match status" value="1"/>
</dbReference>
<evidence type="ECO:0000256" key="4">
    <source>
        <dbReference type="ARBA" id="ARBA00022723"/>
    </source>
</evidence>
<dbReference type="PROSITE" id="PS51885">
    <property type="entry name" value="NEPRILYSIN"/>
    <property type="match status" value="1"/>
</dbReference>
<evidence type="ECO:0000313" key="10">
    <source>
        <dbReference type="EMBL" id="OWF33634.1"/>
    </source>
</evidence>
<dbReference type="InterPro" id="IPR018497">
    <property type="entry name" value="Peptidase_M13_C"/>
</dbReference>
<dbReference type="EC" id="3.4.24.-" evidence="10"/>
<comment type="caution">
    <text evidence="10">The sequence shown here is derived from an EMBL/GenBank/DDBJ whole genome shotgun (WGS) entry which is preliminary data.</text>
</comment>
<dbReference type="GO" id="GO:0016485">
    <property type="term" value="P:protein processing"/>
    <property type="evidence" value="ECO:0007669"/>
    <property type="project" value="TreeGrafter"/>
</dbReference>
<dbReference type="PRINTS" id="PR00786">
    <property type="entry name" value="NEPRILYSIN"/>
</dbReference>
<feature type="domain" description="Peptidase M13 N-terminal" evidence="9">
    <location>
        <begin position="27"/>
        <end position="405"/>
    </location>
</feature>
<keyword evidence="6" id="KW-0862">Zinc</keyword>
<evidence type="ECO:0000256" key="1">
    <source>
        <dbReference type="ARBA" id="ARBA00001947"/>
    </source>
</evidence>
<dbReference type="Gene3D" id="3.40.390.10">
    <property type="entry name" value="Collagenase (Catalytic Domain)"/>
    <property type="match status" value="1"/>
</dbReference>
<dbReference type="GO" id="GO:0046872">
    <property type="term" value="F:metal ion binding"/>
    <property type="evidence" value="ECO:0007669"/>
    <property type="project" value="UniProtKB-KW"/>
</dbReference>
<reference evidence="10 11" key="1">
    <citation type="submission" date="2017-03" db="EMBL/GenBank/DDBJ databases">
        <title>Genome sequence of Lactobacillus kimchii KACC 12383.</title>
        <authorList>
            <person name="Chun J."/>
        </authorList>
    </citation>
    <scope>NUCLEOTIDE SEQUENCE [LARGE SCALE GENOMIC DNA]</scope>
    <source>
        <strain evidence="10 11">KACC 12383</strain>
    </source>
</reference>
<evidence type="ECO:0000256" key="2">
    <source>
        <dbReference type="ARBA" id="ARBA00007357"/>
    </source>
</evidence>
<dbReference type="CDD" id="cd08662">
    <property type="entry name" value="M13"/>
    <property type="match status" value="1"/>
</dbReference>
<dbReference type="SUPFAM" id="SSF55486">
    <property type="entry name" value="Metalloproteases ('zincins'), catalytic domain"/>
    <property type="match status" value="1"/>
</dbReference>
<gene>
    <name evidence="10" type="ORF">LKACC12383_00774</name>
</gene>
<dbReference type="EMBL" id="MXAL01000003">
    <property type="protein sequence ID" value="OWF33634.1"/>
    <property type="molecule type" value="Genomic_DNA"/>
</dbReference>